<evidence type="ECO:0000313" key="1">
    <source>
        <dbReference type="EMBL" id="KAF2668064.1"/>
    </source>
</evidence>
<dbReference type="PANTHER" id="PTHR38787:SF3">
    <property type="entry name" value="REGULATORY P DOMAIN-CONTAINING PROTEIN"/>
    <property type="match status" value="1"/>
</dbReference>
<evidence type="ECO:0008006" key="3">
    <source>
        <dbReference type="Google" id="ProtNLM"/>
    </source>
</evidence>
<organism evidence="1 2">
    <name type="scientific">Microthyrium microscopicum</name>
    <dbReference type="NCBI Taxonomy" id="703497"/>
    <lineage>
        <taxon>Eukaryota</taxon>
        <taxon>Fungi</taxon>
        <taxon>Dikarya</taxon>
        <taxon>Ascomycota</taxon>
        <taxon>Pezizomycotina</taxon>
        <taxon>Dothideomycetes</taxon>
        <taxon>Dothideomycetes incertae sedis</taxon>
        <taxon>Microthyriales</taxon>
        <taxon>Microthyriaceae</taxon>
        <taxon>Microthyrium</taxon>
    </lineage>
</organism>
<dbReference type="AlphaFoldDB" id="A0A6A6UAX5"/>
<accession>A0A6A6UAX5</accession>
<proteinExistence type="predicted"/>
<dbReference type="InterPro" id="IPR027589">
    <property type="entry name" value="Choice_anch_B"/>
</dbReference>
<dbReference type="NCBIfam" id="TIGR04312">
    <property type="entry name" value="choice_anch_B"/>
    <property type="match status" value="1"/>
</dbReference>
<evidence type="ECO:0000313" key="2">
    <source>
        <dbReference type="Proteomes" id="UP000799302"/>
    </source>
</evidence>
<dbReference type="PANTHER" id="PTHR38787">
    <property type="entry name" value="REGULATORY P DOMAIN-CONTAINING PROTEIN"/>
    <property type="match status" value="1"/>
</dbReference>
<gene>
    <name evidence="1" type="ORF">BT63DRAFT_433676</name>
</gene>
<name>A0A6A6UAX5_9PEZI</name>
<dbReference type="Proteomes" id="UP000799302">
    <property type="component" value="Unassembled WGS sequence"/>
</dbReference>
<dbReference type="EMBL" id="MU004237">
    <property type="protein sequence ID" value="KAF2668064.1"/>
    <property type="molecule type" value="Genomic_DNA"/>
</dbReference>
<protein>
    <recommendedName>
        <fullName evidence="3">Regulatory P domain-containing protein</fullName>
    </recommendedName>
</protein>
<keyword evidence="2" id="KW-1185">Reference proteome</keyword>
<dbReference type="OrthoDB" id="2099887at2759"/>
<sequence>MAQGAFGKELAKDEKSGAELYDSGIMMDRIMMRKQEHWAEQKEMGRYEAAKYPDIDNLVQCKDGRAVALPNEPLYSFLCGNIDLYNFKSHASLGSTAGQGSSSWGWTSPEGREFAAIAQIDGCAFAEITKEGKLVYLGRLPAYSVPSIWREVRGYKDYMLIGSEATGHGIQIFDMKKLLTVDPTKPVKFDNKKDLTGHFTGLPEGSTHNVVINEESQMAYSVGAVPRTHKCRGGIIFINMTNPALPTGPGCAGQDGYVHDAQCLVYRGPDKQYVGREICYGYNEDTLTIYDVTDKVKPTIISKTSYEGAAYTHQGWVLDPNNQEYLLLDDEYDEVEKKGLAKDGRPVTYIWNIASLAKPKQTGYYKGKRATIDHNQYVHDGKSFQSNYGAGFSILNISSIPTDPTGNSVKELGFFDIYPEDDYENLGGVPRFVGSWSSYAKYPSGFVLYSPRADSVAPPDFKLGPKPAGWKPIMAEPALGQPAVQQVPKGYGGAKGSSWGPEAFQSALGELLGNADDDE</sequence>
<dbReference type="GO" id="GO:0005576">
    <property type="term" value="C:extracellular region"/>
    <property type="evidence" value="ECO:0007669"/>
    <property type="project" value="TreeGrafter"/>
</dbReference>
<reference evidence="1" key="1">
    <citation type="journal article" date="2020" name="Stud. Mycol.">
        <title>101 Dothideomycetes genomes: a test case for predicting lifestyles and emergence of pathogens.</title>
        <authorList>
            <person name="Haridas S."/>
            <person name="Albert R."/>
            <person name="Binder M."/>
            <person name="Bloem J."/>
            <person name="Labutti K."/>
            <person name="Salamov A."/>
            <person name="Andreopoulos B."/>
            <person name="Baker S."/>
            <person name="Barry K."/>
            <person name="Bills G."/>
            <person name="Bluhm B."/>
            <person name="Cannon C."/>
            <person name="Castanera R."/>
            <person name="Culley D."/>
            <person name="Daum C."/>
            <person name="Ezra D."/>
            <person name="Gonzalez J."/>
            <person name="Henrissat B."/>
            <person name="Kuo A."/>
            <person name="Liang C."/>
            <person name="Lipzen A."/>
            <person name="Lutzoni F."/>
            <person name="Magnuson J."/>
            <person name="Mondo S."/>
            <person name="Nolan M."/>
            <person name="Ohm R."/>
            <person name="Pangilinan J."/>
            <person name="Park H.-J."/>
            <person name="Ramirez L."/>
            <person name="Alfaro M."/>
            <person name="Sun H."/>
            <person name="Tritt A."/>
            <person name="Yoshinaga Y."/>
            <person name="Zwiers L.-H."/>
            <person name="Turgeon B."/>
            <person name="Goodwin S."/>
            <person name="Spatafora J."/>
            <person name="Crous P."/>
            <person name="Grigoriev I."/>
        </authorList>
    </citation>
    <scope>NUCLEOTIDE SEQUENCE</scope>
    <source>
        <strain evidence="1">CBS 115976</strain>
    </source>
</reference>